<gene>
    <name evidence="1" type="ORF">FMM05_18790</name>
</gene>
<dbReference type="OrthoDB" id="1446480at2"/>
<dbReference type="EMBL" id="VJVZ01000014">
    <property type="protein sequence ID" value="TRW22234.1"/>
    <property type="molecule type" value="Genomic_DNA"/>
</dbReference>
<accession>A0A552UVH2</accession>
<dbReference type="PROSITE" id="PS51257">
    <property type="entry name" value="PROKAR_LIPOPROTEIN"/>
    <property type="match status" value="1"/>
</dbReference>
<dbReference type="RefSeq" id="WP_143374971.1">
    <property type="nucleotide sequence ID" value="NZ_VJVZ01000014.1"/>
</dbReference>
<sequence>MKKILSVILVTTALVTGCSTSKTSASADKKASEDVSFEYSAMTRGAFKKVIVKKDTIVTVTDRAMKTATTKALSNADWNSLVAASKKVKAESLETLEVPSKKHQFDGALAANLQIIKGGTTYQSATFDDGNPPAEIKELVEKIIALSDLNKGILKNGN</sequence>
<dbReference type="AlphaFoldDB" id="A0A552UVH2"/>
<evidence type="ECO:0000313" key="1">
    <source>
        <dbReference type="EMBL" id="TRW22234.1"/>
    </source>
</evidence>
<name>A0A552UVH2_9FLAO</name>
<comment type="caution">
    <text evidence="1">The sequence shown here is derived from an EMBL/GenBank/DDBJ whole genome shotgun (WGS) entry which is preliminary data.</text>
</comment>
<organism evidence="1 2">
    <name type="scientific">Flavobacterium zepuense</name>
    <dbReference type="NCBI Taxonomy" id="2593302"/>
    <lineage>
        <taxon>Bacteria</taxon>
        <taxon>Pseudomonadati</taxon>
        <taxon>Bacteroidota</taxon>
        <taxon>Flavobacteriia</taxon>
        <taxon>Flavobacteriales</taxon>
        <taxon>Flavobacteriaceae</taxon>
        <taxon>Flavobacterium</taxon>
    </lineage>
</organism>
<keyword evidence="2" id="KW-1185">Reference proteome</keyword>
<proteinExistence type="predicted"/>
<evidence type="ECO:0008006" key="3">
    <source>
        <dbReference type="Google" id="ProtNLM"/>
    </source>
</evidence>
<evidence type="ECO:0000313" key="2">
    <source>
        <dbReference type="Proteomes" id="UP000320643"/>
    </source>
</evidence>
<reference evidence="1 2" key="1">
    <citation type="submission" date="2019-07" db="EMBL/GenBank/DDBJ databases">
        <title>Flavobacterium sp. nov., isolated from glacier ice.</title>
        <authorList>
            <person name="Liu Q."/>
            <person name="Xin Y.-H."/>
        </authorList>
    </citation>
    <scope>NUCLEOTIDE SEQUENCE [LARGE SCALE GENOMIC DNA]</scope>
    <source>
        <strain evidence="1 2">ZT4R6</strain>
    </source>
</reference>
<dbReference type="Proteomes" id="UP000320643">
    <property type="component" value="Unassembled WGS sequence"/>
</dbReference>
<protein>
    <recommendedName>
        <fullName evidence="3">Lipoprotein</fullName>
    </recommendedName>
</protein>